<proteinExistence type="predicted"/>
<name>A0A7K0DH42_9NOCA</name>
<sequence length="106" mass="10156">MGDLKADPAAIAAFGSQHAGMAGQVAGSAAADVVGSLAAAVPVFGLIGQDFLAAFAQAQFSFLQSSAEIAAVHAGIATGALEGAASYTGTELGNANSFVSSIAGLL</sequence>
<dbReference type="InterPro" id="IPR022536">
    <property type="entry name" value="EspC"/>
</dbReference>
<dbReference type="Proteomes" id="UP000431401">
    <property type="component" value="Unassembled WGS sequence"/>
</dbReference>
<dbReference type="EMBL" id="WEGI01000001">
    <property type="protein sequence ID" value="MQY25009.1"/>
    <property type="molecule type" value="Genomic_DNA"/>
</dbReference>
<evidence type="ECO:0000313" key="1">
    <source>
        <dbReference type="EMBL" id="MQY25009.1"/>
    </source>
</evidence>
<dbReference type="OrthoDB" id="9862486at2"/>
<dbReference type="RefSeq" id="WP_153338850.1">
    <property type="nucleotide sequence ID" value="NZ_WEGI01000001.1"/>
</dbReference>
<comment type="caution">
    <text evidence="1">The sequence shown here is derived from an EMBL/GenBank/DDBJ whole genome shotgun (WGS) entry which is preliminary data.</text>
</comment>
<gene>
    <name evidence="1" type="ORF">NRB56_05630</name>
</gene>
<evidence type="ECO:0008006" key="3">
    <source>
        <dbReference type="Google" id="ProtNLM"/>
    </source>
</evidence>
<dbReference type="Pfam" id="PF10824">
    <property type="entry name" value="T7SS_ESX_EspC"/>
    <property type="match status" value="1"/>
</dbReference>
<keyword evidence="2" id="KW-1185">Reference proteome</keyword>
<dbReference type="AlphaFoldDB" id="A0A7K0DH42"/>
<dbReference type="GO" id="GO:0009306">
    <property type="term" value="P:protein secretion"/>
    <property type="evidence" value="ECO:0007669"/>
    <property type="project" value="InterPro"/>
</dbReference>
<organism evidence="1 2">
    <name type="scientific">Nocardia aurantia</name>
    <dbReference type="NCBI Taxonomy" id="2585199"/>
    <lineage>
        <taxon>Bacteria</taxon>
        <taxon>Bacillati</taxon>
        <taxon>Actinomycetota</taxon>
        <taxon>Actinomycetes</taxon>
        <taxon>Mycobacteriales</taxon>
        <taxon>Nocardiaceae</taxon>
        <taxon>Nocardia</taxon>
    </lineage>
</organism>
<reference evidence="1 2" key="1">
    <citation type="submission" date="2019-10" db="EMBL/GenBank/DDBJ databases">
        <title>Nocardia macrotermitis sp. nov. and Nocardia aurantia sp. nov., isolated from the gut of fungus growing-termite Macrotermes natalensis.</title>
        <authorList>
            <person name="Benndorf R."/>
            <person name="Schwitalla J."/>
            <person name="Martin K."/>
            <person name="De Beer W."/>
            <person name="Kaster A.-K."/>
            <person name="Vollmers J."/>
            <person name="Poulsen M."/>
            <person name="Beemelmanns C."/>
        </authorList>
    </citation>
    <scope>NUCLEOTIDE SEQUENCE [LARGE SCALE GENOMIC DNA]</scope>
    <source>
        <strain evidence="1 2">RB56</strain>
    </source>
</reference>
<accession>A0A7K0DH42</accession>
<evidence type="ECO:0000313" key="2">
    <source>
        <dbReference type="Proteomes" id="UP000431401"/>
    </source>
</evidence>
<protein>
    <recommendedName>
        <fullName evidence="3">ESX-1 secretion-associated protein</fullName>
    </recommendedName>
</protein>